<keyword evidence="3" id="KW-1185">Reference proteome</keyword>
<feature type="transmembrane region" description="Helical" evidence="1">
    <location>
        <begin position="144"/>
        <end position="168"/>
    </location>
</feature>
<keyword evidence="1" id="KW-1133">Transmembrane helix</keyword>
<dbReference type="Proteomes" id="UP001497623">
    <property type="component" value="Unassembled WGS sequence"/>
</dbReference>
<comment type="caution">
    <text evidence="2">The sequence shown here is derived from an EMBL/GenBank/DDBJ whole genome shotgun (WGS) entry which is preliminary data.</text>
</comment>
<organism evidence="2 3">
    <name type="scientific">Meganyctiphanes norvegica</name>
    <name type="common">Northern krill</name>
    <name type="synonym">Thysanopoda norvegica</name>
    <dbReference type="NCBI Taxonomy" id="48144"/>
    <lineage>
        <taxon>Eukaryota</taxon>
        <taxon>Metazoa</taxon>
        <taxon>Ecdysozoa</taxon>
        <taxon>Arthropoda</taxon>
        <taxon>Crustacea</taxon>
        <taxon>Multicrustacea</taxon>
        <taxon>Malacostraca</taxon>
        <taxon>Eumalacostraca</taxon>
        <taxon>Eucarida</taxon>
        <taxon>Euphausiacea</taxon>
        <taxon>Euphausiidae</taxon>
        <taxon>Meganyctiphanes</taxon>
    </lineage>
</organism>
<sequence>MLDLMNDTSLLMLSTLGWMVSMLVFMNITSLLMLSTLGWMVSMLVFMNITSLLMLSTLGWMVSMLVLMRFTSLLMLTTLGWMVLYAMSTASLTGVISSLILMPMLVSTLLVLDVISLVTFSKSFPILISKELSVEFIPSKCSVIWSILVTIFFSSLGIGLIFAFISSATCSVIPIWGSKITILSSMLVTLLLTPSIFQERCDIASKILFSRSCISSFVISVFPYLKKEMKNIKMKILFILAIQFSLLYT</sequence>
<keyword evidence="1" id="KW-0812">Transmembrane</keyword>
<feature type="transmembrane region" description="Helical" evidence="1">
    <location>
        <begin position="203"/>
        <end position="225"/>
    </location>
</feature>
<evidence type="ECO:0000313" key="3">
    <source>
        <dbReference type="Proteomes" id="UP001497623"/>
    </source>
</evidence>
<proteinExistence type="predicted"/>
<name>A0AAV2QTZ7_MEGNR</name>
<feature type="transmembrane region" description="Helical" evidence="1">
    <location>
        <begin position="41"/>
        <end position="61"/>
    </location>
</feature>
<dbReference type="AlphaFoldDB" id="A0AAV2QTZ7"/>
<accession>A0AAV2QTZ7</accession>
<feature type="transmembrane region" description="Helical" evidence="1">
    <location>
        <begin position="12"/>
        <end position="34"/>
    </location>
</feature>
<reference evidence="2 3" key="1">
    <citation type="submission" date="2024-05" db="EMBL/GenBank/DDBJ databases">
        <authorList>
            <person name="Wallberg A."/>
        </authorList>
    </citation>
    <scope>NUCLEOTIDE SEQUENCE [LARGE SCALE GENOMIC DNA]</scope>
</reference>
<feature type="non-terminal residue" evidence="2">
    <location>
        <position position="249"/>
    </location>
</feature>
<evidence type="ECO:0008006" key="4">
    <source>
        <dbReference type="Google" id="ProtNLM"/>
    </source>
</evidence>
<evidence type="ECO:0000313" key="2">
    <source>
        <dbReference type="EMBL" id="CAL4100939.1"/>
    </source>
</evidence>
<dbReference type="EMBL" id="CAXKWB010011350">
    <property type="protein sequence ID" value="CAL4100939.1"/>
    <property type="molecule type" value="Genomic_DNA"/>
</dbReference>
<feature type="transmembrane region" description="Helical" evidence="1">
    <location>
        <begin position="99"/>
        <end position="124"/>
    </location>
</feature>
<evidence type="ECO:0000256" key="1">
    <source>
        <dbReference type="SAM" id="Phobius"/>
    </source>
</evidence>
<protein>
    <recommendedName>
        <fullName evidence="4">NADH dehydrogenase subunit 2</fullName>
    </recommendedName>
</protein>
<feature type="transmembrane region" description="Helical" evidence="1">
    <location>
        <begin position="180"/>
        <end position="197"/>
    </location>
</feature>
<gene>
    <name evidence="2" type="ORF">MNOR_LOCUS16907</name>
</gene>
<keyword evidence="1" id="KW-0472">Membrane</keyword>